<protein>
    <submittedName>
        <fullName evidence="1">Type VI secretion system baseplate subunit TssF</fullName>
    </submittedName>
</protein>
<reference evidence="1" key="1">
    <citation type="submission" date="2024-05" db="EMBL/GenBank/DDBJ databases">
        <title>Planctomycetes of the genus Singulisphaera possess chitinolytic capabilities.</title>
        <authorList>
            <person name="Ivanova A."/>
        </authorList>
    </citation>
    <scope>NUCLEOTIDE SEQUENCE</scope>
    <source>
        <strain evidence="1">Ch08T</strain>
    </source>
</reference>
<gene>
    <name evidence="1" type="primary">tssF</name>
    <name evidence="1" type="ORF">V5E97_33810</name>
</gene>
<sequence>MIDELLHYYNGELAYLRELGAEFAQKYPKVAARLLLESDKCEDPHVERLLEGVAFLTARIRHKIDDEFPEITDSLLGILYPHFQRPLPSVSIVQFVLNRAQANLADGFTIDRGSRINSRPVNGAPCPFRTTYPVTLWPIEIEAARLDPDRVVVAGKPPGAVALLQLSLSCMGGAQFSQLAIDRLRFYLDGSGPLPYSLYELLLNNVCQVQVRSKLDDGRYESVVLPPDALQPVGFGRDEGMFDYPNRSFVGYRLIQEYFALPEKFLFFDLTGLKALFGRKFGGSIELMFFLNRSPRNELPIQVDTFRLGCTPVVNLYSTVAEPIALTQTQYKYRVVPDVHRQMATEVYSIDRVTSVGGFLDEPLVYEPFYSMRHARQGEAPGAYWYSTRRASQVKDDPGTEVELSFVDPGFSPKLPASETITVHVTCTNRDLPSRLPFGGEQGDFELEGQGPVSRVRCLRKPTKPLRPPLGRNAQWRLISLLSLNHLSLADTEQGLDALHEILMIYNFADSAATRQQIAGVTGVSSRRVPVRTGRKIGSAVCLGTEVTVEFDETHFVGGGVYLLASVLDRFFGLYTSINSFTRMVAKTRQREGILKQWPPRAGERTLL</sequence>
<dbReference type="PANTHER" id="PTHR35370:SF1">
    <property type="entry name" value="TYPE VI SECRETION SYSTEM COMPONENT TSSF1"/>
    <property type="match status" value="1"/>
</dbReference>
<name>A0AAU7CCQ0_9BACT</name>
<dbReference type="PANTHER" id="PTHR35370">
    <property type="entry name" value="CYTOPLASMIC PROTEIN-RELATED-RELATED"/>
    <property type="match status" value="1"/>
</dbReference>
<dbReference type="PIRSF" id="PIRSF028304">
    <property type="entry name" value="UCP028304"/>
    <property type="match status" value="1"/>
</dbReference>
<accession>A0AAU7CCQ0</accession>
<proteinExistence type="predicted"/>
<organism evidence="1">
    <name type="scientific">Singulisphaera sp. Ch08</name>
    <dbReference type="NCBI Taxonomy" id="3120278"/>
    <lineage>
        <taxon>Bacteria</taxon>
        <taxon>Pseudomonadati</taxon>
        <taxon>Planctomycetota</taxon>
        <taxon>Planctomycetia</taxon>
        <taxon>Isosphaerales</taxon>
        <taxon>Isosphaeraceae</taxon>
        <taxon>Singulisphaera</taxon>
    </lineage>
</organism>
<dbReference type="RefSeq" id="WP_406695982.1">
    <property type="nucleotide sequence ID" value="NZ_CP155447.1"/>
</dbReference>
<dbReference type="Pfam" id="PF05947">
    <property type="entry name" value="T6SS_TssF"/>
    <property type="match status" value="1"/>
</dbReference>
<dbReference type="InterPro" id="IPR010272">
    <property type="entry name" value="T6SS_TssF"/>
</dbReference>
<dbReference type="AlphaFoldDB" id="A0AAU7CCQ0"/>
<dbReference type="NCBIfam" id="TIGR03359">
    <property type="entry name" value="VI_chp_6"/>
    <property type="match status" value="1"/>
</dbReference>
<dbReference type="EMBL" id="CP155447">
    <property type="protein sequence ID" value="XBH03247.1"/>
    <property type="molecule type" value="Genomic_DNA"/>
</dbReference>
<evidence type="ECO:0000313" key="1">
    <source>
        <dbReference type="EMBL" id="XBH03247.1"/>
    </source>
</evidence>